<dbReference type="EMBL" id="JBBPEH010000013">
    <property type="protein sequence ID" value="KAK7530659.1"/>
    <property type="molecule type" value="Genomic_DNA"/>
</dbReference>
<accession>A0ABR1L7I6</accession>
<reference evidence="1 2" key="1">
    <citation type="submission" date="2024-04" db="EMBL/GenBank/DDBJ databases">
        <title>Phyllosticta paracitricarpa is synonymous to the EU quarantine fungus P. citricarpa based on phylogenomic analyses.</title>
        <authorList>
            <consortium name="Lawrence Berkeley National Laboratory"/>
            <person name="Van ingen-buijs V.A."/>
            <person name="Van westerhoven A.C."/>
            <person name="Haridas S."/>
            <person name="Skiadas P."/>
            <person name="Martin F."/>
            <person name="Groenewald J.Z."/>
            <person name="Crous P.W."/>
            <person name="Seidl M.F."/>
        </authorList>
    </citation>
    <scope>NUCLEOTIDE SEQUENCE [LARGE SCALE GENOMIC DNA]</scope>
    <source>
        <strain evidence="1 2">CPC 17464</strain>
    </source>
</reference>
<dbReference type="Proteomes" id="UP001360953">
    <property type="component" value="Unassembled WGS sequence"/>
</dbReference>
<evidence type="ECO:0000313" key="2">
    <source>
        <dbReference type="Proteomes" id="UP001360953"/>
    </source>
</evidence>
<dbReference type="GeneID" id="92026803"/>
<gene>
    <name evidence="1" type="ORF">J3D65DRAFT_131619</name>
</gene>
<name>A0ABR1L7I6_9PEZI</name>
<keyword evidence="2" id="KW-1185">Reference proteome</keyword>
<sequence length="351" mass="38165">MMALFTDFLTYLASRDGFLCPRGVCERPAPPLLPSLSCAAPATRMPCERPTAVRTSACWLHVCVCLSVPFGVPSPDLHVLVERPVRIRPCSRRRPWQQPPQPFGTHLPPPCASGCYSSANIARHADKRSTALIITTAAAAAGRFTSIAHDGPRLAIRTVCPLGPVETTYMHAVEHRSLPVPWRNILTTSYRLRQPAARVTATAIVRSTGVAKSLVRETSLFAFRTRPSLIWALSPVGLVGRGGIRGTVPSQSTLLFTSGRRVASSCSCDPCSPLRRYQEHFPNVLGIGTSFRRLPVVDVYLLPCLRNGRVLSSWSSASADSPTASCPARYCPALRCFVLARIESDLVLPKA</sequence>
<organism evidence="1 2">
    <name type="scientific">Phyllosticta citribraziliensis</name>
    <dbReference type="NCBI Taxonomy" id="989973"/>
    <lineage>
        <taxon>Eukaryota</taxon>
        <taxon>Fungi</taxon>
        <taxon>Dikarya</taxon>
        <taxon>Ascomycota</taxon>
        <taxon>Pezizomycotina</taxon>
        <taxon>Dothideomycetes</taxon>
        <taxon>Dothideomycetes incertae sedis</taxon>
        <taxon>Botryosphaeriales</taxon>
        <taxon>Phyllostictaceae</taxon>
        <taxon>Phyllosticta</taxon>
    </lineage>
</organism>
<comment type="caution">
    <text evidence="1">The sequence shown here is derived from an EMBL/GenBank/DDBJ whole genome shotgun (WGS) entry which is preliminary data.</text>
</comment>
<evidence type="ECO:0000313" key="1">
    <source>
        <dbReference type="EMBL" id="KAK7530659.1"/>
    </source>
</evidence>
<dbReference type="RefSeq" id="XP_066650732.1">
    <property type="nucleotide sequence ID" value="XM_066793897.1"/>
</dbReference>
<protein>
    <submittedName>
        <fullName evidence="1">Uncharacterized protein</fullName>
    </submittedName>
</protein>
<proteinExistence type="predicted"/>